<dbReference type="EMBL" id="DVMH01000033">
    <property type="protein sequence ID" value="HIU10884.1"/>
    <property type="molecule type" value="Genomic_DNA"/>
</dbReference>
<dbReference type="InterPro" id="IPR006935">
    <property type="entry name" value="Helicase/UvrB_N"/>
</dbReference>
<evidence type="ECO:0000256" key="10">
    <source>
        <dbReference type="ARBA" id="ARBA00023235"/>
    </source>
</evidence>
<feature type="binding site" evidence="12">
    <location>
        <position position="435"/>
    </location>
    <ligand>
        <name>Zn(2+)</name>
        <dbReference type="ChEBI" id="CHEBI:29105"/>
        <label>1</label>
    </ligand>
</feature>
<comment type="subunit">
    <text evidence="12">Component of the replication restart primosome.</text>
</comment>
<dbReference type="AlphaFoldDB" id="A0A9D1HKE5"/>
<feature type="binding site" evidence="12">
    <location>
        <position position="447"/>
    </location>
    <ligand>
        <name>Zn(2+)</name>
        <dbReference type="ChEBI" id="CHEBI:29105"/>
        <label>2</label>
    </ligand>
</feature>
<evidence type="ECO:0000256" key="5">
    <source>
        <dbReference type="ARBA" id="ARBA00022801"/>
    </source>
</evidence>
<dbReference type="Gene3D" id="3.40.50.300">
    <property type="entry name" value="P-loop containing nucleotide triphosphate hydrolases"/>
    <property type="match status" value="2"/>
</dbReference>
<evidence type="ECO:0000259" key="14">
    <source>
        <dbReference type="PROSITE" id="PS51194"/>
    </source>
</evidence>
<dbReference type="PANTHER" id="PTHR30580">
    <property type="entry name" value="PRIMOSOMAL PROTEIN N"/>
    <property type="match status" value="1"/>
</dbReference>
<dbReference type="HAMAP" id="MF_00983">
    <property type="entry name" value="PriA"/>
    <property type="match status" value="1"/>
</dbReference>
<keyword evidence="1 12" id="KW-0639">Primosome</keyword>
<feature type="binding site" evidence="12">
    <location>
        <position position="444"/>
    </location>
    <ligand>
        <name>Zn(2+)</name>
        <dbReference type="ChEBI" id="CHEBI:29105"/>
        <label>2</label>
    </ligand>
</feature>
<dbReference type="GO" id="GO:0006302">
    <property type="term" value="P:double-strand break repair"/>
    <property type="evidence" value="ECO:0007669"/>
    <property type="project" value="InterPro"/>
</dbReference>
<keyword evidence="3 12" id="KW-0479">Metal-binding</keyword>
<dbReference type="InterPro" id="IPR042115">
    <property type="entry name" value="PriA_3primeBD_sf"/>
</dbReference>
<dbReference type="NCBIfam" id="TIGR00595">
    <property type="entry name" value="priA"/>
    <property type="match status" value="1"/>
</dbReference>
<dbReference type="CDD" id="cd18804">
    <property type="entry name" value="SF2_C_priA"/>
    <property type="match status" value="1"/>
</dbReference>
<evidence type="ECO:0000313" key="16">
    <source>
        <dbReference type="Proteomes" id="UP000824124"/>
    </source>
</evidence>
<feature type="binding site" evidence="12">
    <location>
        <position position="475"/>
    </location>
    <ligand>
        <name>Zn(2+)</name>
        <dbReference type="ChEBI" id="CHEBI:29105"/>
        <label>1</label>
    </ligand>
</feature>
<keyword evidence="6 12" id="KW-0347">Helicase</keyword>
<organism evidence="15 16">
    <name type="scientific">Candidatus Avidehalobacter gallistercoris</name>
    <dbReference type="NCBI Taxonomy" id="2840694"/>
    <lineage>
        <taxon>Bacteria</taxon>
        <taxon>Bacillati</taxon>
        <taxon>Bacillota</taxon>
        <taxon>Clostridia</taxon>
        <taxon>Eubacteriales</taxon>
        <taxon>Peptococcaceae</taxon>
        <taxon>Peptococcaceae incertae sedis</taxon>
        <taxon>Candidatus Avidehalobacter</taxon>
    </lineage>
</organism>
<dbReference type="SUPFAM" id="SSF52540">
    <property type="entry name" value="P-loop containing nucleoside triphosphate hydrolases"/>
    <property type="match status" value="2"/>
</dbReference>
<dbReference type="GO" id="GO:0008270">
    <property type="term" value="F:zinc ion binding"/>
    <property type="evidence" value="ECO:0007669"/>
    <property type="project" value="UniProtKB-UniRule"/>
</dbReference>
<keyword evidence="4 12" id="KW-0547">Nucleotide-binding</keyword>
<comment type="catalytic activity">
    <reaction evidence="12">
        <text>Couples ATP hydrolysis with the unwinding of duplex DNA by translocating in the 3'-5' direction.</text>
        <dbReference type="EC" id="5.6.2.4"/>
    </reaction>
</comment>
<evidence type="ECO:0000259" key="13">
    <source>
        <dbReference type="PROSITE" id="PS51192"/>
    </source>
</evidence>
<dbReference type="Pfam" id="PF18074">
    <property type="entry name" value="PriA_C"/>
    <property type="match status" value="1"/>
</dbReference>
<evidence type="ECO:0000256" key="8">
    <source>
        <dbReference type="ARBA" id="ARBA00022840"/>
    </source>
</evidence>
<feature type="domain" description="Helicase C-terminal" evidence="14">
    <location>
        <begin position="470"/>
        <end position="639"/>
    </location>
</feature>
<reference evidence="15" key="1">
    <citation type="submission" date="2020-10" db="EMBL/GenBank/DDBJ databases">
        <authorList>
            <person name="Gilroy R."/>
        </authorList>
    </citation>
    <scope>NUCLEOTIDE SEQUENCE</scope>
    <source>
        <strain evidence="15">2830</strain>
    </source>
</reference>
<evidence type="ECO:0000256" key="11">
    <source>
        <dbReference type="ARBA" id="ARBA00048988"/>
    </source>
</evidence>
<dbReference type="Pfam" id="PF04851">
    <property type="entry name" value="ResIII"/>
    <property type="match status" value="1"/>
</dbReference>
<dbReference type="GO" id="GO:0043138">
    <property type="term" value="F:3'-5' DNA helicase activity"/>
    <property type="evidence" value="ECO:0007669"/>
    <property type="project" value="UniProtKB-EC"/>
</dbReference>
<comment type="cofactor">
    <cofactor evidence="12">
        <name>Zn(2+)</name>
        <dbReference type="ChEBI" id="CHEBI:29105"/>
    </cofactor>
    <text evidence="12">Binds 2 zinc ions per subunit.</text>
</comment>
<comment type="caution">
    <text evidence="15">The sequence shown here is derived from an EMBL/GenBank/DDBJ whole genome shotgun (WGS) entry which is preliminary data.</text>
</comment>
<evidence type="ECO:0000256" key="7">
    <source>
        <dbReference type="ARBA" id="ARBA00022833"/>
    </source>
</evidence>
<feature type="domain" description="Helicase ATP-binding" evidence="13">
    <location>
        <begin position="207"/>
        <end position="373"/>
    </location>
</feature>
<dbReference type="GO" id="GO:0005524">
    <property type="term" value="F:ATP binding"/>
    <property type="evidence" value="ECO:0007669"/>
    <property type="project" value="UniProtKB-UniRule"/>
</dbReference>
<keyword evidence="10 12" id="KW-0413">Isomerase</keyword>
<dbReference type="EC" id="5.6.2.4" evidence="12"/>
<dbReference type="InterPro" id="IPR001650">
    <property type="entry name" value="Helicase_C-like"/>
</dbReference>
<dbReference type="SMART" id="SM00487">
    <property type="entry name" value="DEXDc"/>
    <property type="match status" value="1"/>
</dbReference>
<dbReference type="InterPro" id="IPR040498">
    <property type="entry name" value="PriA_CRR"/>
</dbReference>
<keyword evidence="2 12" id="KW-0235">DNA replication</keyword>
<evidence type="ECO:0000256" key="1">
    <source>
        <dbReference type="ARBA" id="ARBA00022515"/>
    </source>
</evidence>
<comment type="function">
    <text evidence="12">Initiates the restart of stalled replication forks, which reloads the replicative helicase on sites other than the origin of replication. Recognizes and binds to abandoned replication forks and remodels them to uncover a helicase loading site. Promotes assembly of the primosome at these replication forks.</text>
</comment>
<dbReference type="PROSITE" id="PS51194">
    <property type="entry name" value="HELICASE_CTER"/>
    <property type="match status" value="1"/>
</dbReference>
<dbReference type="InterPro" id="IPR041222">
    <property type="entry name" value="PriA_3primeBD"/>
</dbReference>
<dbReference type="GO" id="GO:0006269">
    <property type="term" value="P:DNA replication, synthesis of primer"/>
    <property type="evidence" value="ECO:0007669"/>
    <property type="project" value="UniProtKB-KW"/>
</dbReference>
<dbReference type="PROSITE" id="PS51192">
    <property type="entry name" value="HELICASE_ATP_BIND_1"/>
    <property type="match status" value="1"/>
</dbReference>
<feature type="binding site" evidence="12">
    <location>
        <position position="462"/>
    </location>
    <ligand>
        <name>Zn(2+)</name>
        <dbReference type="ChEBI" id="CHEBI:29105"/>
        <label>2</label>
    </ligand>
</feature>
<feature type="binding site" evidence="12">
    <location>
        <position position="438"/>
    </location>
    <ligand>
        <name>Zn(2+)</name>
        <dbReference type="ChEBI" id="CHEBI:29105"/>
        <label>1</label>
    </ligand>
</feature>
<dbReference type="Pfam" id="PF00271">
    <property type="entry name" value="Helicase_C"/>
    <property type="match status" value="1"/>
</dbReference>
<dbReference type="InterPro" id="IPR027417">
    <property type="entry name" value="P-loop_NTPase"/>
</dbReference>
<keyword evidence="5 12" id="KW-0378">Hydrolase</keyword>
<dbReference type="GO" id="GO:0003677">
    <property type="term" value="F:DNA binding"/>
    <property type="evidence" value="ECO:0007669"/>
    <property type="project" value="UniProtKB-UniRule"/>
</dbReference>
<dbReference type="InterPro" id="IPR041236">
    <property type="entry name" value="PriA_C"/>
</dbReference>
<dbReference type="CDD" id="cd17929">
    <property type="entry name" value="DEXHc_priA"/>
    <property type="match status" value="1"/>
</dbReference>
<dbReference type="GO" id="GO:0006310">
    <property type="term" value="P:DNA recombination"/>
    <property type="evidence" value="ECO:0007669"/>
    <property type="project" value="InterPro"/>
</dbReference>
<evidence type="ECO:0000256" key="4">
    <source>
        <dbReference type="ARBA" id="ARBA00022741"/>
    </source>
</evidence>
<evidence type="ECO:0000256" key="9">
    <source>
        <dbReference type="ARBA" id="ARBA00023125"/>
    </source>
</evidence>
<dbReference type="GO" id="GO:0006270">
    <property type="term" value="P:DNA replication initiation"/>
    <property type="evidence" value="ECO:0007669"/>
    <property type="project" value="TreeGrafter"/>
</dbReference>
<reference evidence="15" key="2">
    <citation type="journal article" date="2021" name="PeerJ">
        <title>Extensive microbial diversity within the chicken gut microbiome revealed by metagenomics and culture.</title>
        <authorList>
            <person name="Gilroy R."/>
            <person name="Ravi A."/>
            <person name="Getino M."/>
            <person name="Pursley I."/>
            <person name="Horton D.L."/>
            <person name="Alikhan N.F."/>
            <person name="Baker D."/>
            <person name="Gharbi K."/>
            <person name="Hall N."/>
            <person name="Watson M."/>
            <person name="Adriaenssens E.M."/>
            <person name="Foster-Nyarko E."/>
            <person name="Jarju S."/>
            <person name="Secka A."/>
            <person name="Antonio M."/>
            <person name="Oren A."/>
            <person name="Chaudhuri R.R."/>
            <person name="La Ragione R."/>
            <person name="Hildebrand F."/>
            <person name="Pallen M.J."/>
        </authorList>
    </citation>
    <scope>NUCLEOTIDE SEQUENCE</scope>
    <source>
        <strain evidence="15">2830</strain>
    </source>
</reference>
<evidence type="ECO:0000256" key="3">
    <source>
        <dbReference type="ARBA" id="ARBA00022723"/>
    </source>
</evidence>
<dbReference type="InterPro" id="IPR014001">
    <property type="entry name" value="Helicase_ATP-bd"/>
</dbReference>
<proteinExistence type="inferred from homology"/>
<dbReference type="Gene3D" id="3.40.1440.60">
    <property type="entry name" value="PriA, 3(prime) DNA-binding domain"/>
    <property type="match status" value="1"/>
</dbReference>
<dbReference type="SMART" id="SM00490">
    <property type="entry name" value="HELICc"/>
    <property type="match status" value="1"/>
</dbReference>
<feature type="binding site" evidence="12">
    <location>
        <position position="465"/>
    </location>
    <ligand>
        <name>Zn(2+)</name>
        <dbReference type="ChEBI" id="CHEBI:29105"/>
        <label>2</label>
    </ligand>
</feature>
<keyword evidence="7 12" id="KW-0862">Zinc</keyword>
<evidence type="ECO:0000256" key="6">
    <source>
        <dbReference type="ARBA" id="ARBA00022806"/>
    </source>
</evidence>
<comment type="catalytic activity">
    <reaction evidence="11 12">
        <text>ATP + H2O = ADP + phosphate + H(+)</text>
        <dbReference type="Rhea" id="RHEA:13065"/>
        <dbReference type="ChEBI" id="CHEBI:15377"/>
        <dbReference type="ChEBI" id="CHEBI:15378"/>
        <dbReference type="ChEBI" id="CHEBI:30616"/>
        <dbReference type="ChEBI" id="CHEBI:43474"/>
        <dbReference type="ChEBI" id="CHEBI:456216"/>
        <dbReference type="EC" id="5.6.2.4"/>
    </reaction>
</comment>
<dbReference type="Pfam" id="PF18319">
    <property type="entry name" value="Zn_ribbon_PriA"/>
    <property type="match status" value="1"/>
</dbReference>
<dbReference type="FunFam" id="3.40.50.300:FF:000489">
    <property type="entry name" value="Primosome assembly protein PriA"/>
    <property type="match status" value="1"/>
</dbReference>
<comment type="similarity">
    <text evidence="12">Belongs to the helicase family. PriA subfamily.</text>
</comment>
<feature type="binding site" evidence="12">
    <location>
        <position position="478"/>
    </location>
    <ligand>
        <name>Zn(2+)</name>
        <dbReference type="ChEBI" id="CHEBI:29105"/>
        <label>1</label>
    </ligand>
</feature>
<sequence length="731" mass="81486">MLAGVIINKKAAALNRLFYYAVPEGWQVLPGQIVRVEFGRQKLEAVVVQLTADDACPVDKLKPLLSIINEKPLFGEDLLCLSEFAANYYLCSRASVLQAMLPSGMTLTGKMPRAQIKRRVRLNDAKIIPRGMKQRRVVAILHEQGEMPLTDLLRQSEAHLATLRTLEKQGIISIIEEEIWEGAELSSLSERRELSSRQQKVLDEIRQNFQTERKPVLLHGATGSGKTEIYLRLAEDCRAQGKQTIILVPEIALTPQTVHIFRERLGGGVAVLHSGLSAAERRAAWLGIASGHYDLIIGARSAIFAPAPNLGLIVIDEEHEATYKQDNVPRFHTRTLAEERCRLTGAGLVLGSATPDVTSYYKARHGEYLLCELPERIFGRPAAKVLLVDMSREFREGNNSVFSRMLQKKLVENWQAGKQSLLFLNRRGYESFVSCRSCGYVVQCPHCSVAMSYHIGEEVLKCHYCGQTLPLPHVCPECGSFAIRYFGAGTQKIVEAAAQLIPQARIARLDRDSTAQRGSFERVYQAMLSGDIDILVGTQMIAKGLDFPNLTLVGVVAADLTLNLPDLRSGERAFQLTTQVAGRAGRHQAGEVIVQTYQPQSEILKAAAGEDYQTFYRREILQRQLAEYPPFAALIRIVISAGTLQASLEIGQKLAWLLQQAVEDIKAGDKMRYFGPKPCPRAKIKDRFRLQIMLKGKDLNVLREAVRRATVDLRLPHDVKLAVDVEPLNII</sequence>
<dbReference type="GO" id="GO:0016787">
    <property type="term" value="F:hydrolase activity"/>
    <property type="evidence" value="ECO:0007669"/>
    <property type="project" value="UniProtKB-KW"/>
</dbReference>
<evidence type="ECO:0000313" key="15">
    <source>
        <dbReference type="EMBL" id="HIU10884.1"/>
    </source>
</evidence>
<name>A0A9D1HKE5_9FIRM</name>
<dbReference type="InterPro" id="IPR005259">
    <property type="entry name" value="PriA"/>
</dbReference>
<keyword evidence="8 12" id="KW-0067">ATP-binding</keyword>
<dbReference type="Proteomes" id="UP000824124">
    <property type="component" value="Unassembled WGS sequence"/>
</dbReference>
<keyword evidence="9 12" id="KW-0238">DNA-binding</keyword>
<dbReference type="Pfam" id="PF17764">
    <property type="entry name" value="PriA_3primeBD"/>
    <property type="match status" value="1"/>
</dbReference>
<dbReference type="GO" id="GO:1990077">
    <property type="term" value="C:primosome complex"/>
    <property type="evidence" value="ECO:0007669"/>
    <property type="project" value="UniProtKB-UniRule"/>
</dbReference>
<protein>
    <recommendedName>
        <fullName evidence="12">Replication restart protein PriA</fullName>
    </recommendedName>
    <alternativeName>
        <fullName evidence="12">ATP-dependent DNA helicase PriA</fullName>
        <ecNumber evidence="12">5.6.2.4</ecNumber>
    </alternativeName>
    <alternativeName>
        <fullName evidence="12">DNA 3'-5' helicase PriA</fullName>
    </alternativeName>
</protein>
<gene>
    <name evidence="12 15" type="primary">priA</name>
    <name evidence="15" type="ORF">IAB00_06575</name>
</gene>
<evidence type="ECO:0000256" key="12">
    <source>
        <dbReference type="HAMAP-Rule" id="MF_00983"/>
    </source>
</evidence>
<evidence type="ECO:0000256" key="2">
    <source>
        <dbReference type="ARBA" id="ARBA00022705"/>
    </source>
</evidence>
<accession>A0A9D1HKE5</accession>
<dbReference type="PANTHER" id="PTHR30580:SF0">
    <property type="entry name" value="PRIMOSOMAL PROTEIN N"/>
    <property type="match status" value="1"/>
</dbReference>